<dbReference type="AlphaFoldDB" id="A0A0A2GZC9"/>
<dbReference type="InterPro" id="IPR050834">
    <property type="entry name" value="Glycosyltransf_2"/>
</dbReference>
<organism evidence="2 3">
    <name type="scientific">Dokdonia donghaensis DSW-1</name>
    <dbReference type="NCBI Taxonomy" id="1300343"/>
    <lineage>
        <taxon>Bacteria</taxon>
        <taxon>Pseudomonadati</taxon>
        <taxon>Bacteroidota</taxon>
        <taxon>Flavobacteriia</taxon>
        <taxon>Flavobacteriales</taxon>
        <taxon>Flavobacteriaceae</taxon>
        <taxon>Dokdonia</taxon>
    </lineage>
</organism>
<proteinExistence type="predicted"/>
<dbReference type="PANTHER" id="PTHR43685:SF11">
    <property type="entry name" value="GLYCOSYLTRANSFERASE TAGX-RELATED"/>
    <property type="match status" value="1"/>
</dbReference>
<dbReference type="Pfam" id="PF00535">
    <property type="entry name" value="Glycos_transf_2"/>
    <property type="match status" value="1"/>
</dbReference>
<evidence type="ECO:0000259" key="1">
    <source>
        <dbReference type="Pfam" id="PF00535"/>
    </source>
</evidence>
<keyword evidence="2" id="KW-0808">Transferase</keyword>
<comment type="caution">
    <text evidence="2">The sequence shown here is derived from an EMBL/GenBank/DDBJ whole genome shotgun (WGS) entry which is preliminary data.</text>
</comment>
<evidence type="ECO:0000313" key="3">
    <source>
        <dbReference type="Proteomes" id="UP000030140"/>
    </source>
</evidence>
<dbReference type="GO" id="GO:0016740">
    <property type="term" value="F:transferase activity"/>
    <property type="evidence" value="ECO:0007669"/>
    <property type="project" value="UniProtKB-KW"/>
</dbReference>
<reference evidence="2 3" key="1">
    <citation type="submission" date="2014-10" db="EMBL/GenBank/DDBJ databases">
        <title>Draft genome sequence of the proteorhodopsin-containing marine bacterium Dokdonia donghaensis.</title>
        <authorList>
            <person name="Gomez-Consarnau L."/>
            <person name="Gonzalez J.M."/>
            <person name="Riedel T."/>
            <person name="Jaenicke S."/>
            <person name="Wagner-Doebler I."/>
            <person name="Fuhrman J.A."/>
        </authorList>
    </citation>
    <scope>NUCLEOTIDE SEQUENCE [LARGE SCALE GENOMIC DNA]</scope>
    <source>
        <strain evidence="2 3">DSW-1</strain>
    </source>
</reference>
<dbReference type="InterPro" id="IPR001173">
    <property type="entry name" value="Glyco_trans_2-like"/>
</dbReference>
<dbReference type="PANTHER" id="PTHR43685">
    <property type="entry name" value="GLYCOSYLTRANSFERASE"/>
    <property type="match status" value="1"/>
</dbReference>
<dbReference type="CDD" id="cd00761">
    <property type="entry name" value="Glyco_tranf_GTA_type"/>
    <property type="match status" value="1"/>
</dbReference>
<dbReference type="Proteomes" id="UP000030140">
    <property type="component" value="Unassembled WGS sequence"/>
</dbReference>
<gene>
    <name evidence="2" type="ORF">NV36_13175</name>
</gene>
<sequence>MISIIIATYNRAPYILETLQSIAQQTYENFECIIVDDGSTDNTSEVVAPIVANDKRFTYILRPETQKKGANHSRNYGFTLSKGDYAKFFDSDDVMLPTHLEVSINTLEKSQYDFVVADCINFDSKGLLERPYNIDRKNSPISALRFAQFKTAWITNDLLVKREFANKLKFEGDIRDQASEYQYNIRLLLLTTNGFLIDKILTHRRIHDDGFVVKAKKDMLRFDIMNAELYYITAKYVKDLAPEALLRWLLSSHVLLTYKVATQKVFPENVIGATLFLAKINGISGLMYPLSIISGYITGKGYKLAKIARG</sequence>
<dbReference type="PATRIC" id="fig|1300343.5.peg.1525"/>
<dbReference type="RefSeq" id="WP_035328036.1">
    <property type="nucleotide sequence ID" value="NZ_CP015125.1"/>
</dbReference>
<dbReference type="KEGG" id="ddo:I597_1516"/>
<keyword evidence="3" id="KW-1185">Reference proteome</keyword>
<dbReference type="OrthoDB" id="597270at2"/>
<protein>
    <submittedName>
        <fullName evidence="2">Family 2 glycosyl transferase</fullName>
    </submittedName>
</protein>
<dbReference type="SUPFAM" id="SSF53448">
    <property type="entry name" value="Nucleotide-diphospho-sugar transferases"/>
    <property type="match status" value="1"/>
</dbReference>
<dbReference type="Gene3D" id="3.90.550.10">
    <property type="entry name" value="Spore Coat Polysaccharide Biosynthesis Protein SpsA, Chain A"/>
    <property type="match status" value="1"/>
</dbReference>
<dbReference type="InterPro" id="IPR029044">
    <property type="entry name" value="Nucleotide-diphossugar_trans"/>
</dbReference>
<feature type="domain" description="Glycosyltransferase 2-like" evidence="1">
    <location>
        <begin position="3"/>
        <end position="133"/>
    </location>
</feature>
<name>A0A0A2GZC9_9FLAO</name>
<accession>A0A0A2GZC9</accession>
<dbReference type="EMBL" id="JSAQ01000001">
    <property type="protein sequence ID" value="KGO07696.1"/>
    <property type="molecule type" value="Genomic_DNA"/>
</dbReference>
<evidence type="ECO:0000313" key="2">
    <source>
        <dbReference type="EMBL" id="KGO07696.1"/>
    </source>
</evidence>